<name>A0A8E2DPQ0_9APHY</name>
<reference evidence="3 4" key="1">
    <citation type="submission" date="2016-07" db="EMBL/GenBank/DDBJ databases">
        <title>Draft genome of the white-rot fungus Obba rivulosa 3A-2.</title>
        <authorList>
            <consortium name="DOE Joint Genome Institute"/>
            <person name="Miettinen O."/>
            <person name="Riley R."/>
            <person name="Acob R."/>
            <person name="Barry K."/>
            <person name="Cullen D."/>
            <person name="De Vries R."/>
            <person name="Hainaut M."/>
            <person name="Hatakka A."/>
            <person name="Henrissat B."/>
            <person name="Hilden K."/>
            <person name="Kuo R."/>
            <person name="Labutti K."/>
            <person name="Lipzen A."/>
            <person name="Makela M.R."/>
            <person name="Sandor L."/>
            <person name="Spatafora J.W."/>
            <person name="Grigoriev I.V."/>
            <person name="Hibbett D.S."/>
        </authorList>
    </citation>
    <scope>NUCLEOTIDE SEQUENCE [LARGE SCALE GENOMIC DNA]</scope>
    <source>
        <strain evidence="3 4">3A-2</strain>
    </source>
</reference>
<dbReference type="Proteomes" id="UP000250043">
    <property type="component" value="Unassembled WGS sequence"/>
</dbReference>
<dbReference type="Gene3D" id="4.10.60.10">
    <property type="entry name" value="Zinc finger, CCHC-type"/>
    <property type="match status" value="1"/>
</dbReference>
<dbReference type="InterPro" id="IPR001878">
    <property type="entry name" value="Znf_CCHC"/>
</dbReference>
<dbReference type="AlphaFoldDB" id="A0A8E2DPQ0"/>
<feature type="domain" description="CCHC-type" evidence="2">
    <location>
        <begin position="14"/>
        <end position="28"/>
    </location>
</feature>
<dbReference type="GO" id="GO:0006397">
    <property type="term" value="P:mRNA processing"/>
    <property type="evidence" value="ECO:0007669"/>
    <property type="project" value="UniProtKB-KW"/>
</dbReference>
<keyword evidence="1" id="KW-0507">mRNA processing</keyword>
<feature type="non-terminal residue" evidence="3">
    <location>
        <position position="72"/>
    </location>
</feature>
<evidence type="ECO:0000313" key="4">
    <source>
        <dbReference type="Proteomes" id="UP000250043"/>
    </source>
</evidence>
<dbReference type="EMBL" id="KV722354">
    <property type="protein sequence ID" value="OCH93480.1"/>
    <property type="molecule type" value="Genomic_DNA"/>
</dbReference>
<evidence type="ECO:0000259" key="2">
    <source>
        <dbReference type="Pfam" id="PF00098"/>
    </source>
</evidence>
<dbReference type="GO" id="GO:0003676">
    <property type="term" value="F:nucleic acid binding"/>
    <property type="evidence" value="ECO:0007669"/>
    <property type="project" value="InterPro"/>
</dbReference>
<dbReference type="OrthoDB" id="3863715at2759"/>
<proteinExistence type="predicted"/>
<protein>
    <recommendedName>
        <fullName evidence="2">CCHC-type domain-containing protein</fullName>
    </recommendedName>
</protein>
<feature type="non-terminal residue" evidence="3">
    <location>
        <position position="1"/>
    </location>
</feature>
<dbReference type="GO" id="GO:0008270">
    <property type="term" value="F:zinc ion binding"/>
    <property type="evidence" value="ECO:0007669"/>
    <property type="project" value="InterPro"/>
</dbReference>
<sequence>HVVLDCPSETRLRFNCQEAGHMSAACPQPRGILKWKCGGCGQNGHLSARETWTCKNCAGKGHGHWERPKPRG</sequence>
<evidence type="ECO:0000256" key="1">
    <source>
        <dbReference type="ARBA" id="ARBA00022664"/>
    </source>
</evidence>
<organism evidence="3 4">
    <name type="scientific">Obba rivulosa</name>
    <dbReference type="NCBI Taxonomy" id="1052685"/>
    <lineage>
        <taxon>Eukaryota</taxon>
        <taxon>Fungi</taxon>
        <taxon>Dikarya</taxon>
        <taxon>Basidiomycota</taxon>
        <taxon>Agaricomycotina</taxon>
        <taxon>Agaricomycetes</taxon>
        <taxon>Polyporales</taxon>
        <taxon>Gelatoporiaceae</taxon>
        <taxon>Obba</taxon>
    </lineage>
</organism>
<accession>A0A8E2DPQ0</accession>
<keyword evidence="4" id="KW-1185">Reference proteome</keyword>
<dbReference type="Pfam" id="PF00098">
    <property type="entry name" value="zf-CCHC"/>
    <property type="match status" value="1"/>
</dbReference>
<evidence type="ECO:0000313" key="3">
    <source>
        <dbReference type="EMBL" id="OCH93480.1"/>
    </source>
</evidence>
<gene>
    <name evidence="3" type="ORF">OBBRIDRAFT_700350</name>
</gene>
<dbReference type="InterPro" id="IPR036875">
    <property type="entry name" value="Znf_CCHC_sf"/>
</dbReference>
<dbReference type="SUPFAM" id="SSF57756">
    <property type="entry name" value="Retrovirus zinc finger-like domains"/>
    <property type="match status" value="1"/>
</dbReference>